<sequence length="121" mass="13619">MHQAASNPHETINFLFYCAVFFLAIIVIQSLWKWYKERMQLHRAMAEFKQTSKQVRTSLTSAGCDLTAYDLAINNFLTSARNIEVIKAGQHVLSSFGQALAAAGLVEEKKVIGFQKENDAH</sequence>
<gene>
    <name evidence="2" type="ORF">HS1_001030</name>
</gene>
<reference evidence="2 3" key="1">
    <citation type="submission" date="2015-10" db="EMBL/GenBank/DDBJ databases">
        <title>Candidatus Desulfofervidus auxilii, a hydrogenotrophic sulfate-reducing bacterium involved in the thermophilic anaerobic oxidation of methane.</title>
        <authorList>
            <person name="Krukenberg V."/>
            <person name="Richter M."/>
            <person name="Wegener G."/>
        </authorList>
    </citation>
    <scope>NUCLEOTIDE SEQUENCE [LARGE SCALE GENOMIC DNA]</scope>
    <source>
        <strain evidence="2 3">HS1</strain>
    </source>
</reference>
<protein>
    <submittedName>
        <fullName evidence="2">Uncharacterized protein</fullName>
    </submittedName>
</protein>
<keyword evidence="1" id="KW-0812">Transmembrane</keyword>
<accession>A0A7U4QK59</accession>
<dbReference type="AlphaFoldDB" id="A0A7U4QK59"/>
<evidence type="ECO:0000313" key="2">
    <source>
        <dbReference type="EMBL" id="AMM40834.1"/>
    </source>
</evidence>
<organism evidence="2 3">
    <name type="scientific">Desulfofervidus auxilii</name>
    <dbReference type="NCBI Taxonomy" id="1621989"/>
    <lineage>
        <taxon>Bacteria</taxon>
        <taxon>Pseudomonadati</taxon>
        <taxon>Thermodesulfobacteriota</taxon>
        <taxon>Candidatus Desulfofervidia</taxon>
        <taxon>Candidatus Desulfofervidales</taxon>
        <taxon>Candidatus Desulfofervidaceae</taxon>
        <taxon>Candidatus Desulfofervidus</taxon>
    </lineage>
</organism>
<evidence type="ECO:0000313" key="3">
    <source>
        <dbReference type="Proteomes" id="UP000070560"/>
    </source>
</evidence>
<dbReference type="RefSeq" id="WP_066061910.1">
    <property type="nucleotide sequence ID" value="NZ_CP013015.1"/>
</dbReference>
<dbReference type="KEGG" id="daw:HS1_001030"/>
<dbReference type="EMBL" id="CP013015">
    <property type="protein sequence ID" value="AMM40834.1"/>
    <property type="molecule type" value="Genomic_DNA"/>
</dbReference>
<keyword evidence="1" id="KW-0472">Membrane</keyword>
<keyword evidence="3" id="KW-1185">Reference proteome</keyword>
<name>A0A7U4QK59_DESA2</name>
<feature type="transmembrane region" description="Helical" evidence="1">
    <location>
        <begin position="14"/>
        <end position="35"/>
    </location>
</feature>
<evidence type="ECO:0000256" key="1">
    <source>
        <dbReference type="SAM" id="Phobius"/>
    </source>
</evidence>
<dbReference type="Proteomes" id="UP000070560">
    <property type="component" value="Chromosome"/>
</dbReference>
<proteinExistence type="predicted"/>
<keyword evidence="1" id="KW-1133">Transmembrane helix</keyword>